<evidence type="ECO:0008006" key="3">
    <source>
        <dbReference type="Google" id="ProtNLM"/>
    </source>
</evidence>
<dbReference type="InterPro" id="IPR049156">
    <property type="entry name" value="Phage_chap_TAC_15-like"/>
</dbReference>
<proteinExistence type="predicted"/>
<dbReference type="Pfam" id="PF21822">
    <property type="entry name" value="Phage_TAC_15"/>
    <property type="match status" value="1"/>
</dbReference>
<reference evidence="1 2" key="1">
    <citation type="journal article" date="2017" name="Int. J. Syst. Evol. Microbiol.">
        <title>Rouxiella badensis sp. nov. and Rouxiella silvae sp. nov. isolated from peat bog soil in Germany and emendation of the genus description.</title>
        <authorList>
            <person name="Le Fleche-Mateos A."/>
            <person name="Kugler J.H."/>
            <person name="Hansen S.H."/>
            <person name="Syldatk C."/>
            <person name="Hausmann R."/>
            <person name="Lomprez F."/>
            <person name="Vandenbogaert M."/>
            <person name="Manuguerra J.C."/>
            <person name="Grimont P.A."/>
        </authorList>
    </citation>
    <scope>NUCLEOTIDE SEQUENCE [LARGE SCALE GENOMIC DNA]</scope>
    <source>
        <strain evidence="1 2">213</strain>
    </source>
</reference>
<accession>A0ABX3TY56</accession>
<protein>
    <recommendedName>
        <fullName evidence="3">Bacteriophage protein</fullName>
    </recommendedName>
</protein>
<evidence type="ECO:0000313" key="2">
    <source>
        <dbReference type="Proteomes" id="UP000192722"/>
    </source>
</evidence>
<evidence type="ECO:0000313" key="1">
    <source>
        <dbReference type="EMBL" id="ORJ20029.1"/>
    </source>
</evidence>
<dbReference type="EMBL" id="MRWD01000044">
    <property type="protein sequence ID" value="ORJ20029.1"/>
    <property type="molecule type" value="Genomic_DNA"/>
</dbReference>
<keyword evidence="2" id="KW-1185">Reference proteome</keyword>
<organism evidence="1 2">
    <name type="scientific">Rouxiella silvae</name>
    <dbReference type="NCBI Taxonomy" id="1646373"/>
    <lineage>
        <taxon>Bacteria</taxon>
        <taxon>Pseudomonadati</taxon>
        <taxon>Pseudomonadota</taxon>
        <taxon>Gammaproteobacteria</taxon>
        <taxon>Enterobacterales</taxon>
        <taxon>Yersiniaceae</taxon>
        <taxon>Rouxiella</taxon>
    </lineage>
</organism>
<sequence length="142" mass="15638">MEFEIKDQQYRTAKLSVFDQLKVSRKLLPVLSGLLGDFHGIKAAADGGDVYKAMETALPKIAESLASMSEEDTNAIIFPCLKVVSRKHLKSWVPVFSEDSLNFDDIELMDMLQLVARVVGDSLGNFFSGLPGKETADPSLQD</sequence>
<dbReference type="RefSeq" id="WP_084983736.1">
    <property type="nucleotide sequence ID" value="NZ_CBCSCF010000010.1"/>
</dbReference>
<dbReference type="Proteomes" id="UP000192722">
    <property type="component" value="Unassembled WGS sequence"/>
</dbReference>
<name>A0ABX3TY56_9GAMM</name>
<comment type="caution">
    <text evidence="1">The sequence shown here is derived from an EMBL/GenBank/DDBJ whole genome shotgun (WGS) entry which is preliminary data.</text>
</comment>
<gene>
    <name evidence="1" type="ORF">BS639_17190</name>
</gene>